<dbReference type="EMBL" id="JANPWB010000003">
    <property type="protein sequence ID" value="KAJ1203958.1"/>
    <property type="molecule type" value="Genomic_DNA"/>
</dbReference>
<gene>
    <name evidence="2" type="ORF">NDU88_007739</name>
</gene>
<evidence type="ECO:0000313" key="2">
    <source>
        <dbReference type="EMBL" id="KAJ1203958.1"/>
    </source>
</evidence>
<name>A0AAV7VQK0_PLEWA</name>
<sequence length="141" mass="16152">MPHEPLTYWKTRGERKIEVRVSAWTFDGQLADEVPLGDGTTHFFQEPDEAWAWLESYRGGTIGPKQVERKHPRRHGKRRHTRDSGGGHQVTKPTNQQAHQAERAALQEAASLMEMRSSDDGQRSELETLDRGDLHRCRING</sequence>
<accession>A0AAV7VQK0</accession>
<reference evidence="2" key="1">
    <citation type="journal article" date="2022" name="bioRxiv">
        <title>Sequencing and chromosome-scale assembly of the giantPleurodeles waltlgenome.</title>
        <authorList>
            <person name="Brown T."/>
            <person name="Elewa A."/>
            <person name="Iarovenko S."/>
            <person name="Subramanian E."/>
            <person name="Araus A.J."/>
            <person name="Petzold A."/>
            <person name="Susuki M."/>
            <person name="Suzuki K.-i.T."/>
            <person name="Hayashi T."/>
            <person name="Toyoda A."/>
            <person name="Oliveira C."/>
            <person name="Osipova E."/>
            <person name="Leigh N.D."/>
            <person name="Simon A."/>
            <person name="Yun M.H."/>
        </authorList>
    </citation>
    <scope>NUCLEOTIDE SEQUENCE</scope>
    <source>
        <strain evidence="2">20211129_DDA</strain>
        <tissue evidence="2">Liver</tissue>
    </source>
</reference>
<comment type="caution">
    <text evidence="2">The sequence shown here is derived from an EMBL/GenBank/DDBJ whole genome shotgun (WGS) entry which is preliminary data.</text>
</comment>
<dbReference type="Proteomes" id="UP001066276">
    <property type="component" value="Chromosome 2_1"/>
</dbReference>
<evidence type="ECO:0000256" key="1">
    <source>
        <dbReference type="SAM" id="MobiDB-lite"/>
    </source>
</evidence>
<protein>
    <submittedName>
        <fullName evidence="2">Uncharacterized protein</fullName>
    </submittedName>
</protein>
<feature type="region of interest" description="Disordered" evidence="1">
    <location>
        <begin position="62"/>
        <end position="133"/>
    </location>
</feature>
<evidence type="ECO:0000313" key="3">
    <source>
        <dbReference type="Proteomes" id="UP001066276"/>
    </source>
</evidence>
<dbReference type="AlphaFoldDB" id="A0AAV7VQK0"/>
<feature type="compositionally biased region" description="Basic residues" evidence="1">
    <location>
        <begin position="68"/>
        <end position="81"/>
    </location>
</feature>
<proteinExistence type="predicted"/>
<feature type="compositionally biased region" description="Basic and acidic residues" evidence="1">
    <location>
        <begin position="116"/>
        <end position="133"/>
    </location>
</feature>
<keyword evidence="3" id="KW-1185">Reference proteome</keyword>
<organism evidence="2 3">
    <name type="scientific">Pleurodeles waltl</name>
    <name type="common">Iberian ribbed newt</name>
    <dbReference type="NCBI Taxonomy" id="8319"/>
    <lineage>
        <taxon>Eukaryota</taxon>
        <taxon>Metazoa</taxon>
        <taxon>Chordata</taxon>
        <taxon>Craniata</taxon>
        <taxon>Vertebrata</taxon>
        <taxon>Euteleostomi</taxon>
        <taxon>Amphibia</taxon>
        <taxon>Batrachia</taxon>
        <taxon>Caudata</taxon>
        <taxon>Salamandroidea</taxon>
        <taxon>Salamandridae</taxon>
        <taxon>Pleurodelinae</taxon>
        <taxon>Pleurodeles</taxon>
    </lineage>
</organism>